<dbReference type="EMBL" id="BMAV01024132">
    <property type="protein sequence ID" value="GFS30376.1"/>
    <property type="molecule type" value="Genomic_DNA"/>
</dbReference>
<evidence type="ECO:0000313" key="2">
    <source>
        <dbReference type="Proteomes" id="UP000886998"/>
    </source>
</evidence>
<protein>
    <submittedName>
        <fullName evidence="1">Uncharacterized protein</fullName>
    </submittedName>
</protein>
<organism evidence="1 2">
    <name type="scientific">Trichonephila inaurata madagascariensis</name>
    <dbReference type="NCBI Taxonomy" id="2747483"/>
    <lineage>
        <taxon>Eukaryota</taxon>
        <taxon>Metazoa</taxon>
        <taxon>Ecdysozoa</taxon>
        <taxon>Arthropoda</taxon>
        <taxon>Chelicerata</taxon>
        <taxon>Arachnida</taxon>
        <taxon>Araneae</taxon>
        <taxon>Araneomorphae</taxon>
        <taxon>Entelegynae</taxon>
        <taxon>Araneoidea</taxon>
        <taxon>Nephilidae</taxon>
        <taxon>Trichonephila</taxon>
        <taxon>Trichonephila inaurata</taxon>
    </lineage>
</organism>
<dbReference type="OrthoDB" id="10454553at2759"/>
<dbReference type="AlphaFoldDB" id="A0A8X6M826"/>
<accession>A0A8X6M826</accession>
<keyword evidence="2" id="KW-1185">Reference proteome</keyword>
<proteinExistence type="predicted"/>
<gene>
    <name evidence="1" type="ORF">TNIN_77111</name>
</gene>
<comment type="caution">
    <text evidence="1">The sequence shown here is derived from an EMBL/GenBank/DDBJ whole genome shotgun (WGS) entry which is preliminary data.</text>
</comment>
<reference evidence="1" key="1">
    <citation type="submission" date="2020-08" db="EMBL/GenBank/DDBJ databases">
        <title>Multicomponent nature underlies the extraordinary mechanical properties of spider dragline silk.</title>
        <authorList>
            <person name="Kono N."/>
            <person name="Nakamura H."/>
            <person name="Mori M."/>
            <person name="Yoshida Y."/>
            <person name="Ohtoshi R."/>
            <person name="Malay A.D."/>
            <person name="Moran D.A.P."/>
            <person name="Tomita M."/>
            <person name="Numata K."/>
            <person name="Arakawa K."/>
        </authorList>
    </citation>
    <scope>NUCLEOTIDE SEQUENCE</scope>
</reference>
<name>A0A8X6M826_9ARAC</name>
<evidence type="ECO:0000313" key="1">
    <source>
        <dbReference type="EMBL" id="GFS30376.1"/>
    </source>
</evidence>
<sequence length="379" mass="45350">MNSEYDILPLLTLQDIMKSDKELEYIKEMRNFSLKIITEKSCTNEYFLHKFVLRKRDLKLFRFCLSHAISDHVDMLEENCSEDLENIDETIEKKRKPMRIRTRSLTLHEDNDGIIQSEMLFRSAPNEKTDTSRTENAIDVPVDSTAYEREYQNISKESCLQQEFLSTAEITEFYNSIEVDEIYSDRIHNGRTPKENNRTSDQPGRFNTVNSAHQFTRSVQVFPGIGQVLIHFFDNLWYPFAWYDWQINAKLPQDYVNVEVETGSIDSTFQSIWRRLYSGNYSYFSCDFRNCKILKLKENHSKRNRVNILYEIMKRERDGYLNEFKVLDAISWPYYYVLPRQNEDECLQFQFDSDWYEERNPLDYAIVAFATFLITERMY</sequence>
<dbReference type="Proteomes" id="UP000886998">
    <property type="component" value="Unassembled WGS sequence"/>
</dbReference>